<comment type="caution">
    <text evidence="1">The sequence shown here is derived from an EMBL/GenBank/DDBJ whole genome shotgun (WGS) entry which is preliminary data.</text>
</comment>
<keyword evidence="2" id="KW-1185">Reference proteome</keyword>
<accession>A0ABX0U2K7</accession>
<organism evidence="1 2">
    <name type="scientific">Sphingomonas japonica</name>
    <dbReference type="NCBI Taxonomy" id="511662"/>
    <lineage>
        <taxon>Bacteria</taxon>
        <taxon>Pseudomonadati</taxon>
        <taxon>Pseudomonadota</taxon>
        <taxon>Alphaproteobacteria</taxon>
        <taxon>Sphingomonadales</taxon>
        <taxon>Sphingomonadaceae</taxon>
        <taxon>Sphingomonas</taxon>
    </lineage>
</organism>
<reference evidence="1 2" key="1">
    <citation type="submission" date="2020-03" db="EMBL/GenBank/DDBJ databases">
        <title>Genomic Encyclopedia of Type Strains, Phase IV (KMG-IV): sequencing the most valuable type-strain genomes for metagenomic binning, comparative biology and taxonomic classification.</title>
        <authorList>
            <person name="Goeker M."/>
        </authorList>
    </citation>
    <scope>NUCLEOTIDE SEQUENCE [LARGE SCALE GENOMIC DNA]</scope>
    <source>
        <strain evidence="1 2">DSM 22753</strain>
    </source>
</reference>
<dbReference type="Proteomes" id="UP000788153">
    <property type="component" value="Unassembled WGS sequence"/>
</dbReference>
<name>A0ABX0U2K7_9SPHN</name>
<dbReference type="EMBL" id="JAASQP010000001">
    <property type="protein sequence ID" value="NIJ24811.1"/>
    <property type="molecule type" value="Genomic_DNA"/>
</dbReference>
<evidence type="ECO:0000313" key="1">
    <source>
        <dbReference type="EMBL" id="NIJ24811.1"/>
    </source>
</evidence>
<evidence type="ECO:0000313" key="2">
    <source>
        <dbReference type="Proteomes" id="UP000788153"/>
    </source>
</evidence>
<sequence length="60" mass="6202">MISHPAHTATPVRANSGGVVTPDAALLSDLARVKALFQLRAVVAVMGVSPDSIDHDRTPA</sequence>
<protein>
    <submittedName>
        <fullName evidence="1">Uncharacterized protein</fullName>
    </submittedName>
</protein>
<proteinExistence type="predicted"/>
<gene>
    <name evidence="1" type="ORF">FHT01_002353</name>
</gene>